<dbReference type="EMBL" id="BAABHD010000084">
    <property type="protein sequence ID" value="GAA4469243.1"/>
    <property type="molecule type" value="Genomic_DNA"/>
</dbReference>
<feature type="domain" description="NAD-dependent epimerase/dehydratase" evidence="1">
    <location>
        <begin position="5"/>
        <end position="219"/>
    </location>
</feature>
<protein>
    <submittedName>
        <fullName evidence="2">SDR family oxidoreductase</fullName>
    </submittedName>
</protein>
<dbReference type="Proteomes" id="UP001501175">
    <property type="component" value="Unassembled WGS sequence"/>
</dbReference>
<comment type="caution">
    <text evidence="2">The sequence shown here is derived from an EMBL/GenBank/DDBJ whole genome shotgun (WGS) entry which is preliminary data.</text>
</comment>
<proteinExistence type="predicted"/>
<keyword evidence="3" id="KW-1185">Reference proteome</keyword>
<dbReference type="InterPro" id="IPR036291">
    <property type="entry name" value="NAD(P)-bd_dom_sf"/>
</dbReference>
<dbReference type="Gene3D" id="3.40.50.720">
    <property type="entry name" value="NAD(P)-binding Rossmann-like Domain"/>
    <property type="match status" value="1"/>
</dbReference>
<dbReference type="InterPro" id="IPR001509">
    <property type="entry name" value="Epimerase_deHydtase"/>
</dbReference>
<evidence type="ECO:0000313" key="3">
    <source>
        <dbReference type="Proteomes" id="UP001501175"/>
    </source>
</evidence>
<accession>A0ABP8NM65</accession>
<evidence type="ECO:0000313" key="2">
    <source>
        <dbReference type="EMBL" id="GAA4469243.1"/>
    </source>
</evidence>
<dbReference type="PANTHER" id="PTHR48079:SF6">
    <property type="entry name" value="NAD(P)-BINDING DOMAIN-CONTAINING PROTEIN-RELATED"/>
    <property type="match status" value="1"/>
</dbReference>
<dbReference type="InterPro" id="IPR051783">
    <property type="entry name" value="NAD(P)-dependent_oxidoreduct"/>
</dbReference>
<evidence type="ECO:0000259" key="1">
    <source>
        <dbReference type="Pfam" id="PF01370"/>
    </source>
</evidence>
<dbReference type="SUPFAM" id="SSF51735">
    <property type="entry name" value="NAD(P)-binding Rossmann-fold domains"/>
    <property type="match status" value="1"/>
</dbReference>
<dbReference type="RefSeq" id="WP_345249430.1">
    <property type="nucleotide sequence ID" value="NZ_BAABHD010000084.1"/>
</dbReference>
<organism evidence="2 3">
    <name type="scientific">Nibrella saemangeumensis</name>
    <dbReference type="NCBI Taxonomy" id="1084526"/>
    <lineage>
        <taxon>Bacteria</taxon>
        <taxon>Pseudomonadati</taxon>
        <taxon>Bacteroidota</taxon>
        <taxon>Cytophagia</taxon>
        <taxon>Cytophagales</taxon>
        <taxon>Spirosomataceae</taxon>
        <taxon>Nibrella</taxon>
    </lineage>
</organism>
<reference evidence="3" key="1">
    <citation type="journal article" date="2019" name="Int. J. Syst. Evol. Microbiol.">
        <title>The Global Catalogue of Microorganisms (GCM) 10K type strain sequencing project: providing services to taxonomists for standard genome sequencing and annotation.</title>
        <authorList>
            <consortium name="The Broad Institute Genomics Platform"/>
            <consortium name="The Broad Institute Genome Sequencing Center for Infectious Disease"/>
            <person name="Wu L."/>
            <person name="Ma J."/>
        </authorList>
    </citation>
    <scope>NUCLEOTIDE SEQUENCE [LARGE SCALE GENOMIC DNA]</scope>
    <source>
        <strain evidence="3">JCM 17927</strain>
    </source>
</reference>
<name>A0ABP8NM65_9BACT</name>
<sequence length="314" mass="35314">MKQTILGAGGAIGIELAKALVAYTNDIRLVSRNPKKVNLTDTLLQADLSDRDQVFTAVADSEIVYLTVGLPYLTKVWQQLWPPLINNVIDACLHHNAKLVYFDTVYAIGGNNVNHITESSPISPTSKKGEVRAEVAKHILDSIEKRNLKAIIARAADFFSGVKEKSVMMNLVYDNLATDKKALWYCDAKVVHSMSYAPDLAKGVAILGNTSDAYNQIWNLPTDPQKITGEDWIDLFATELNTRPKYQVVPGWEIKALGLFYPFMKETYEMRYQYDRDYFFDSSKFNNYFRYTPTTNAMAVKQTVAQLARTSVSA</sequence>
<dbReference type="Pfam" id="PF01370">
    <property type="entry name" value="Epimerase"/>
    <property type="match status" value="1"/>
</dbReference>
<dbReference type="PANTHER" id="PTHR48079">
    <property type="entry name" value="PROTEIN YEEZ"/>
    <property type="match status" value="1"/>
</dbReference>
<gene>
    <name evidence="2" type="ORF">GCM10023189_55990</name>
</gene>